<feature type="repeat" description="ANK" evidence="3">
    <location>
        <begin position="997"/>
        <end position="1029"/>
    </location>
</feature>
<keyword evidence="2 3" id="KW-0040">ANK repeat</keyword>
<dbReference type="InterPro" id="IPR002110">
    <property type="entry name" value="Ankyrin_rpt"/>
</dbReference>
<keyword evidence="8" id="KW-1185">Reference proteome</keyword>
<dbReference type="PANTHER" id="PTHR23206:SF8">
    <property type="entry name" value="ANKYRIN REPEAT AND KH DOMAIN-CONTAINING 1"/>
    <property type="match status" value="1"/>
</dbReference>
<dbReference type="Gene3D" id="3.40.50.300">
    <property type="entry name" value="P-loop containing nucleotide triphosphate hydrolases"/>
    <property type="match status" value="1"/>
</dbReference>
<accession>G9NBL8</accession>
<dbReference type="InParanoid" id="G9NBL8"/>
<dbReference type="VEuPathDB" id="FungiDB:TRIVIDRAFT_228148"/>
<dbReference type="EMBL" id="ABDF02000091">
    <property type="protein sequence ID" value="EHK16223.1"/>
    <property type="molecule type" value="Genomic_DNA"/>
</dbReference>
<organism evidence="7 8">
    <name type="scientific">Hypocrea virens (strain Gv29-8 / FGSC 10586)</name>
    <name type="common">Gliocladium virens</name>
    <name type="synonym">Trichoderma virens</name>
    <dbReference type="NCBI Taxonomy" id="413071"/>
    <lineage>
        <taxon>Eukaryota</taxon>
        <taxon>Fungi</taxon>
        <taxon>Dikarya</taxon>
        <taxon>Ascomycota</taxon>
        <taxon>Pezizomycotina</taxon>
        <taxon>Sordariomycetes</taxon>
        <taxon>Hypocreomycetidae</taxon>
        <taxon>Hypocreales</taxon>
        <taxon>Hypocreaceae</taxon>
        <taxon>Trichoderma</taxon>
    </lineage>
</organism>
<evidence type="ECO:0000256" key="4">
    <source>
        <dbReference type="SAM" id="MobiDB-lite"/>
    </source>
</evidence>
<dbReference type="InterPro" id="IPR036770">
    <property type="entry name" value="Ankyrin_rpt-contain_sf"/>
</dbReference>
<feature type="repeat" description="ANK" evidence="3">
    <location>
        <begin position="865"/>
        <end position="897"/>
    </location>
</feature>
<dbReference type="PROSITE" id="PS50088">
    <property type="entry name" value="ANK_REPEAT"/>
    <property type="match status" value="10"/>
</dbReference>
<dbReference type="GO" id="GO:0005737">
    <property type="term" value="C:cytoplasm"/>
    <property type="evidence" value="ECO:0007669"/>
    <property type="project" value="TreeGrafter"/>
</dbReference>
<feature type="compositionally biased region" description="Polar residues" evidence="4">
    <location>
        <begin position="11"/>
        <end position="34"/>
    </location>
</feature>
<dbReference type="HOGENOM" id="CLU_000288_34_23_1"/>
<dbReference type="SUPFAM" id="SSF48403">
    <property type="entry name" value="Ankyrin repeat"/>
    <property type="match status" value="2"/>
</dbReference>
<feature type="repeat" description="ANK" evidence="3">
    <location>
        <begin position="898"/>
        <end position="930"/>
    </location>
</feature>
<dbReference type="InterPro" id="IPR056884">
    <property type="entry name" value="NPHP3-like_N"/>
</dbReference>
<name>G9NBL8_HYPVG</name>
<dbReference type="Gene3D" id="1.25.40.20">
    <property type="entry name" value="Ankyrin repeat-containing domain"/>
    <property type="match status" value="3"/>
</dbReference>
<dbReference type="Pfam" id="PF22939">
    <property type="entry name" value="WHD_GPIID"/>
    <property type="match status" value="1"/>
</dbReference>
<dbReference type="InterPro" id="IPR054471">
    <property type="entry name" value="GPIID_WHD"/>
</dbReference>
<feature type="domain" description="Nephrocystin 3-like N-terminal" evidence="6">
    <location>
        <begin position="79"/>
        <end position="251"/>
    </location>
</feature>
<dbReference type="InterPro" id="IPR027417">
    <property type="entry name" value="P-loop_NTPase"/>
</dbReference>
<feature type="repeat" description="ANK" evidence="3">
    <location>
        <begin position="799"/>
        <end position="831"/>
    </location>
</feature>
<dbReference type="OMA" id="TGTCEWF"/>
<feature type="repeat" description="ANK" evidence="3">
    <location>
        <begin position="1030"/>
        <end position="1062"/>
    </location>
</feature>
<dbReference type="Pfam" id="PF12796">
    <property type="entry name" value="Ank_2"/>
    <property type="match status" value="5"/>
</dbReference>
<feature type="repeat" description="ANK" evidence="3">
    <location>
        <begin position="832"/>
        <end position="864"/>
    </location>
</feature>
<dbReference type="SUPFAM" id="SSF52540">
    <property type="entry name" value="P-loop containing nucleoside triphosphate hydrolases"/>
    <property type="match status" value="1"/>
</dbReference>
<dbReference type="GeneID" id="25792140"/>
<keyword evidence="1" id="KW-0677">Repeat</keyword>
<evidence type="ECO:0000259" key="5">
    <source>
        <dbReference type="Pfam" id="PF22939"/>
    </source>
</evidence>
<proteinExistence type="predicted"/>
<dbReference type="Pfam" id="PF24883">
    <property type="entry name" value="NPHP3_N"/>
    <property type="match status" value="1"/>
</dbReference>
<evidence type="ECO:0000313" key="7">
    <source>
        <dbReference type="EMBL" id="EHK16223.1"/>
    </source>
</evidence>
<dbReference type="PROSITE" id="PS50297">
    <property type="entry name" value="ANK_REP_REGION"/>
    <property type="match status" value="10"/>
</dbReference>
<dbReference type="SMART" id="SM00248">
    <property type="entry name" value="ANK"/>
    <property type="match status" value="14"/>
</dbReference>
<sequence>MAKREYGNRDAMSQHNASNGTAYQNHYSGQDHQINAGSGTMNIYNGADLNDNTRSEILQALKTSPYAQRKDRNPDRVTGTCEWFMSHIDFHNWRDSRSSSMLWVSANPGCGKSVLAKYLVDELKTMDQRTTCYFFFKDDFEDQRSARSALSCILHQLFVQRETLFSEKIVRQFRSYKAPLANSYYELWELWDVLTMASQEGSSGEIICILDALDECKNQERQDLAKLLRKFYGPNGDMRKSSNLKFLITSRPYDTIRQGLIEPFNVQEFPVIHLKGDGSAEVEKIAGEISLYVKERISHIQAKFRLTGREEEVLLQGLVATPNKTYLWVYLTLDWIETEISNKINETEIRKIISTLPRTVDEAYDKILAKSINAEETKKLLHIVVAAERPLTLPEMDLALEIRQHHKSYKDLDHRPNDRVSKYIRDLCGLFINITDDKIYLLHQTAKEFLVPRENLDSQQSIPARREDSSQADQRHRLTWKFSLAPRESHRILCNICIWHLLFTEFEAHPLTERGEITDYLGKNVFLEYSAKSWAPHFRASDIEGNEVMESLQRICDAKSNRCLTWFKIYWADMQTEFPSDFTTIMVASYFGIDLMVQLQLGLPDVEIDSVDSTYQRSALSWAAENGFDGVVKLLVEGPEIHFITRLITKFTNLSFSNGANVNAKDKGGRTPLFYSAWNGHLAIVQRLVKAGASADSKDDIGGTPISYALCTGQQAIVDELMKGAQTDSVDAIRRELLLSAARRGHEPIVKLLLENGADTEVKDTTGKTLLIIAAEGGHKHVVRLLLEKGADIYASNSHGKTPLIIAAEGGHEHVVRLLLEKGADIYASNSHGKTPLIIAAEEGHEHIVRLLLEKGADANESNSHGKTPLIIAAEEGHEHVVRLLLEKGANANESGRHRNKVLLIAVERGHEHIVRLLLEKGADIYASNSHGKTPLIIAAEEGHEHVVRLLLEKGANANESGRHKNKVLPIAVERGHEHIVRLLLEKETDANESGWHSNKVLPIAVEQGHEHIVRLLLEKGADANASGWDEKTPLIYAIELNRADVTETLLKSGAKVNFTFKDSNWSMALNKTYPTPIALAIEKKDERMVELLLKHGALPNFKGGRDSTPLEDAMKYGNGKIVKMVESAIQSSKTGISTTA</sequence>
<reference evidence="7 8" key="1">
    <citation type="journal article" date="2011" name="Genome Biol.">
        <title>Comparative genome sequence analysis underscores mycoparasitism as the ancestral life style of Trichoderma.</title>
        <authorList>
            <person name="Kubicek C.P."/>
            <person name="Herrera-Estrella A."/>
            <person name="Seidl-Seiboth V."/>
            <person name="Martinez D.A."/>
            <person name="Druzhinina I.S."/>
            <person name="Thon M."/>
            <person name="Zeilinger S."/>
            <person name="Casas-Flores S."/>
            <person name="Horwitz B.A."/>
            <person name="Mukherjee P.K."/>
            <person name="Mukherjee M."/>
            <person name="Kredics L."/>
            <person name="Alcaraz L.D."/>
            <person name="Aerts A."/>
            <person name="Antal Z."/>
            <person name="Atanasova L."/>
            <person name="Cervantes-Badillo M.G."/>
            <person name="Challacombe J."/>
            <person name="Chertkov O."/>
            <person name="McCluskey K."/>
            <person name="Coulpier F."/>
            <person name="Deshpande N."/>
            <person name="von Doehren H."/>
            <person name="Ebbole D.J."/>
            <person name="Esquivel-Naranjo E.U."/>
            <person name="Fekete E."/>
            <person name="Flipphi M."/>
            <person name="Glaser F."/>
            <person name="Gomez-Rodriguez E.Y."/>
            <person name="Gruber S."/>
            <person name="Han C."/>
            <person name="Henrissat B."/>
            <person name="Hermosa R."/>
            <person name="Hernandez-Onate M."/>
            <person name="Karaffa L."/>
            <person name="Kosti I."/>
            <person name="Le Crom S."/>
            <person name="Lindquist E."/>
            <person name="Lucas S."/>
            <person name="Luebeck M."/>
            <person name="Luebeck P.S."/>
            <person name="Margeot A."/>
            <person name="Metz B."/>
            <person name="Misra M."/>
            <person name="Nevalainen H."/>
            <person name="Omann M."/>
            <person name="Packer N."/>
            <person name="Perrone G."/>
            <person name="Uresti-Rivera E.E."/>
            <person name="Salamov A."/>
            <person name="Schmoll M."/>
            <person name="Seiboth B."/>
            <person name="Shapiro H."/>
            <person name="Sukno S."/>
            <person name="Tamayo-Ramos J.A."/>
            <person name="Tisch D."/>
            <person name="Wiest A."/>
            <person name="Wilkinson H.H."/>
            <person name="Zhang M."/>
            <person name="Coutinho P.M."/>
            <person name="Kenerley C.M."/>
            <person name="Monte E."/>
            <person name="Baker S.E."/>
            <person name="Grigoriev I.V."/>
        </authorList>
    </citation>
    <scope>NUCLEOTIDE SEQUENCE [LARGE SCALE GENOMIC DNA]</scope>
    <source>
        <strain evidence="8">Gv29-8 / FGSC 10586</strain>
    </source>
</reference>
<feature type="repeat" description="ANK" evidence="3">
    <location>
        <begin position="668"/>
        <end position="700"/>
    </location>
</feature>
<evidence type="ECO:0000256" key="3">
    <source>
        <dbReference type="PROSITE-ProRule" id="PRU00023"/>
    </source>
</evidence>
<dbReference type="InterPro" id="IPR051631">
    <property type="entry name" value="Ankyrin-KH/SAM_domain"/>
</dbReference>
<dbReference type="RefSeq" id="XP_013950418.1">
    <property type="nucleotide sequence ID" value="XM_014094943.1"/>
</dbReference>
<dbReference type="PANTHER" id="PTHR23206">
    <property type="entry name" value="MASK PROTEIN"/>
    <property type="match status" value="1"/>
</dbReference>
<evidence type="ECO:0000313" key="8">
    <source>
        <dbReference type="Proteomes" id="UP000007115"/>
    </source>
</evidence>
<feature type="repeat" description="ANK" evidence="3">
    <location>
        <begin position="766"/>
        <end position="798"/>
    </location>
</feature>
<dbReference type="AlphaFoldDB" id="G9NBL8"/>
<dbReference type="eggNOG" id="KOG4177">
    <property type="taxonomic scope" value="Eukaryota"/>
</dbReference>
<feature type="domain" description="GPI inositol-deacylase winged helix" evidence="5">
    <location>
        <begin position="372"/>
        <end position="459"/>
    </location>
</feature>
<evidence type="ECO:0000259" key="6">
    <source>
        <dbReference type="Pfam" id="PF24883"/>
    </source>
</evidence>
<feature type="repeat" description="ANK" evidence="3">
    <location>
        <begin position="931"/>
        <end position="963"/>
    </location>
</feature>
<dbReference type="OrthoDB" id="194358at2759"/>
<evidence type="ECO:0000256" key="1">
    <source>
        <dbReference type="ARBA" id="ARBA00022737"/>
    </source>
</evidence>
<dbReference type="Proteomes" id="UP000007115">
    <property type="component" value="Unassembled WGS sequence"/>
</dbReference>
<gene>
    <name evidence="7" type="ORF">TRIVIDRAFT_228148</name>
</gene>
<dbReference type="PRINTS" id="PR01415">
    <property type="entry name" value="ANKYRIN"/>
</dbReference>
<comment type="caution">
    <text evidence="7">The sequence shown here is derived from an EMBL/GenBank/DDBJ whole genome shotgun (WGS) entry which is preliminary data.</text>
</comment>
<dbReference type="STRING" id="413071.G9NBL8"/>
<feature type="region of interest" description="Disordered" evidence="4">
    <location>
        <begin position="1"/>
        <end position="34"/>
    </location>
</feature>
<evidence type="ECO:0000256" key="2">
    <source>
        <dbReference type="ARBA" id="ARBA00023043"/>
    </source>
</evidence>
<feature type="repeat" description="ANK" evidence="3">
    <location>
        <begin position="738"/>
        <end position="765"/>
    </location>
</feature>
<protein>
    <submittedName>
        <fullName evidence="7">Uncharacterized protein</fullName>
    </submittedName>
</protein>